<dbReference type="GO" id="GO:0032259">
    <property type="term" value="P:methylation"/>
    <property type="evidence" value="ECO:0007669"/>
    <property type="project" value="UniProtKB-KW"/>
</dbReference>
<dbReference type="GO" id="GO:0009007">
    <property type="term" value="F:site-specific DNA-methyltransferase (adenine-specific) activity"/>
    <property type="evidence" value="ECO:0007669"/>
    <property type="project" value="UniProtKB-EC"/>
</dbReference>
<proteinExistence type="predicted"/>
<dbReference type="InterPro" id="IPR050953">
    <property type="entry name" value="N4_N6_ade-DNA_methylase"/>
</dbReference>
<dbReference type="PANTHER" id="PTHR33841:SF1">
    <property type="entry name" value="DNA METHYLTRANSFERASE A"/>
    <property type="match status" value="1"/>
</dbReference>
<evidence type="ECO:0000313" key="6">
    <source>
        <dbReference type="EMBL" id="EGC87388.1"/>
    </source>
</evidence>
<evidence type="ECO:0000256" key="1">
    <source>
        <dbReference type="ARBA" id="ARBA00011900"/>
    </source>
</evidence>
<sequence length="306" mass="35818">MRIFVQQERVMCDFNTADSWVILSPIEQSIKRKIEAVGIPLKDWDINIYRGVLTGCNEAFIINSTKRKEILANCQSAEEKERTEELIRPILRGRDIKRYGYEWADLWLIYIPWHFPYQFDNSIQGTSEKAERAFKEQYPAVYSHMLQYKDPLSKRNKAETGIRYEWYAMQRWGAKYWDLFFQPHICWKAVGRNLTFSIVPSGTFLTAPASFISAGSRNDYILAYLCSKVGRYYIYQNSDTTGAGDIMLNIQSLIRFPIPPVSNPKIIENSKVLQNHFSQEIQETLDSLIYDSYGFSKEEIEEIERC</sequence>
<protein>
    <recommendedName>
        <fullName evidence="1">site-specific DNA-methyltransferase (adenine-specific)</fullName>
        <ecNumber evidence="1">2.1.1.72</ecNumber>
    </recommendedName>
</protein>
<feature type="domain" description="TaqI-like C-terminal specificity" evidence="5">
    <location>
        <begin position="89"/>
        <end position="258"/>
    </location>
</feature>
<comment type="catalytic activity">
    <reaction evidence="4">
        <text>a 2'-deoxyadenosine in DNA + S-adenosyl-L-methionine = an N(6)-methyl-2'-deoxyadenosine in DNA + S-adenosyl-L-homocysteine + H(+)</text>
        <dbReference type="Rhea" id="RHEA:15197"/>
        <dbReference type="Rhea" id="RHEA-COMP:12418"/>
        <dbReference type="Rhea" id="RHEA-COMP:12419"/>
        <dbReference type="ChEBI" id="CHEBI:15378"/>
        <dbReference type="ChEBI" id="CHEBI:57856"/>
        <dbReference type="ChEBI" id="CHEBI:59789"/>
        <dbReference type="ChEBI" id="CHEBI:90615"/>
        <dbReference type="ChEBI" id="CHEBI:90616"/>
        <dbReference type="EC" id="2.1.1.72"/>
    </reaction>
</comment>
<dbReference type="AlphaFoldDB" id="F0H450"/>
<dbReference type="RefSeq" id="WP_004351663.1">
    <property type="nucleotide sequence ID" value="NZ_AEXO01000013.1"/>
</dbReference>
<dbReference type="InterPro" id="IPR025931">
    <property type="entry name" value="TaqI_C"/>
</dbReference>
<dbReference type="PANTHER" id="PTHR33841">
    <property type="entry name" value="DNA METHYLTRANSFERASE YEEA-RELATED"/>
    <property type="match status" value="1"/>
</dbReference>
<dbReference type="Proteomes" id="UP000003155">
    <property type="component" value="Unassembled WGS sequence"/>
</dbReference>
<dbReference type="EMBL" id="AEXO01000013">
    <property type="protein sequence ID" value="EGC87388.1"/>
    <property type="molecule type" value="Genomic_DNA"/>
</dbReference>
<dbReference type="EC" id="2.1.1.72" evidence="1"/>
<keyword evidence="3" id="KW-0808">Transferase</keyword>
<gene>
    <name evidence="6" type="ORF">HMPREF9303_2162</name>
</gene>
<evidence type="ECO:0000313" key="7">
    <source>
        <dbReference type="Proteomes" id="UP000003155"/>
    </source>
</evidence>
<reference evidence="6 7" key="1">
    <citation type="submission" date="2011-02" db="EMBL/GenBank/DDBJ databases">
        <authorList>
            <person name="Durkin A.S."/>
            <person name="Madupu R."/>
            <person name="Torralba M."/>
            <person name="Gillis M."/>
            <person name="Methe B."/>
            <person name="Sutton G."/>
            <person name="Nelson K.E."/>
        </authorList>
    </citation>
    <scope>NUCLEOTIDE SEQUENCE [LARGE SCALE GENOMIC DNA]</scope>
    <source>
        <strain evidence="6 7">CRIS 18C-A</strain>
    </source>
</reference>
<evidence type="ECO:0000256" key="2">
    <source>
        <dbReference type="ARBA" id="ARBA00022603"/>
    </source>
</evidence>
<accession>F0H450</accession>
<keyword evidence="7" id="KW-1185">Reference proteome</keyword>
<evidence type="ECO:0000256" key="4">
    <source>
        <dbReference type="ARBA" id="ARBA00047942"/>
    </source>
</evidence>
<name>F0H450_9BACT</name>
<evidence type="ECO:0000256" key="3">
    <source>
        <dbReference type="ARBA" id="ARBA00022679"/>
    </source>
</evidence>
<organism evidence="6 7">
    <name type="scientific">Prevotella denticola CRIS 18C-A</name>
    <dbReference type="NCBI Taxonomy" id="944557"/>
    <lineage>
        <taxon>Bacteria</taxon>
        <taxon>Pseudomonadati</taxon>
        <taxon>Bacteroidota</taxon>
        <taxon>Bacteroidia</taxon>
        <taxon>Bacteroidales</taxon>
        <taxon>Prevotellaceae</taxon>
        <taxon>Prevotella</taxon>
    </lineage>
</organism>
<keyword evidence="2" id="KW-0489">Methyltransferase</keyword>
<comment type="caution">
    <text evidence="6">The sequence shown here is derived from an EMBL/GenBank/DDBJ whole genome shotgun (WGS) entry which is preliminary data.</text>
</comment>
<evidence type="ECO:0000259" key="5">
    <source>
        <dbReference type="Pfam" id="PF12950"/>
    </source>
</evidence>
<dbReference type="Pfam" id="PF12950">
    <property type="entry name" value="TaqI_C"/>
    <property type="match status" value="1"/>
</dbReference>